<comment type="caution">
    <text evidence="1">The sequence shown here is derived from an EMBL/GenBank/DDBJ whole genome shotgun (WGS) entry which is preliminary data.</text>
</comment>
<name>A0A926Z7E5_9CYAN</name>
<reference evidence="1" key="1">
    <citation type="journal article" date="2015" name="ISME J.">
        <title>Draft Genome Sequence of Streptomyces incarnatus NRRL8089, which Produces the Nucleoside Antibiotic Sinefungin.</title>
        <authorList>
            <person name="Oshima K."/>
            <person name="Hattori M."/>
            <person name="Shimizu H."/>
            <person name="Fukuda K."/>
            <person name="Nemoto M."/>
            <person name="Inagaki K."/>
            <person name="Tamura T."/>
        </authorList>
    </citation>
    <scope>NUCLEOTIDE SEQUENCE</scope>
    <source>
        <strain evidence="1">FACHB-1277</strain>
    </source>
</reference>
<dbReference type="EMBL" id="JACJPY010000059">
    <property type="protein sequence ID" value="MBD2151597.1"/>
    <property type="molecule type" value="Genomic_DNA"/>
</dbReference>
<evidence type="ECO:0000313" key="1">
    <source>
        <dbReference type="EMBL" id="MBD2151597.1"/>
    </source>
</evidence>
<gene>
    <name evidence="1" type="ORF">H6F44_15920</name>
</gene>
<proteinExistence type="predicted"/>
<reference evidence="1" key="2">
    <citation type="submission" date="2020-08" db="EMBL/GenBank/DDBJ databases">
        <authorList>
            <person name="Chen M."/>
            <person name="Teng W."/>
            <person name="Zhao L."/>
            <person name="Hu C."/>
            <person name="Zhou Y."/>
            <person name="Han B."/>
            <person name="Song L."/>
            <person name="Shu W."/>
        </authorList>
    </citation>
    <scope>NUCLEOTIDE SEQUENCE</scope>
    <source>
        <strain evidence="1">FACHB-1277</strain>
    </source>
</reference>
<dbReference type="Gene3D" id="1.20.1220.20">
    <property type="entry name" value="Uncharcterised protein PF01724"/>
    <property type="match status" value="1"/>
</dbReference>
<dbReference type="RefSeq" id="WP_190352015.1">
    <property type="nucleotide sequence ID" value="NZ_JACJPY010000059.1"/>
</dbReference>
<dbReference type="Pfam" id="PF01724">
    <property type="entry name" value="DUF29"/>
    <property type="match status" value="1"/>
</dbReference>
<accession>A0A926Z7E5</accession>
<evidence type="ECO:0000313" key="2">
    <source>
        <dbReference type="Proteomes" id="UP000631421"/>
    </source>
</evidence>
<sequence length="145" mass="16834">MTTKLYDLDFYAWTLEQSRLLQSGELKGLDIENLVEEIESLGKQERRELENRLGVLIGHLLKWAYQPEKRTKSWRATIREQRKEVLKLLKQNPSLKSYLPEAIASAHESGLALVVRETTLDYEDLPVECPFSLEQIFDLTFPEGV</sequence>
<dbReference type="PANTHER" id="PTHR34235">
    <property type="entry name" value="SLR1203 PROTEIN-RELATED"/>
    <property type="match status" value="1"/>
</dbReference>
<dbReference type="InterPro" id="IPR002636">
    <property type="entry name" value="DUF29"/>
</dbReference>
<protein>
    <submittedName>
        <fullName evidence="1">DUF29 domain-containing protein</fullName>
    </submittedName>
</protein>
<organism evidence="1 2">
    <name type="scientific">Pseudanabaena cinerea FACHB-1277</name>
    <dbReference type="NCBI Taxonomy" id="2949581"/>
    <lineage>
        <taxon>Bacteria</taxon>
        <taxon>Bacillati</taxon>
        <taxon>Cyanobacteriota</taxon>
        <taxon>Cyanophyceae</taxon>
        <taxon>Pseudanabaenales</taxon>
        <taxon>Pseudanabaenaceae</taxon>
        <taxon>Pseudanabaena</taxon>
        <taxon>Pseudanabaena cinerea</taxon>
    </lineage>
</organism>
<dbReference type="PANTHER" id="PTHR34235:SF4">
    <property type="entry name" value="SLR0291 PROTEIN"/>
    <property type="match status" value="1"/>
</dbReference>
<dbReference type="Proteomes" id="UP000631421">
    <property type="component" value="Unassembled WGS sequence"/>
</dbReference>
<dbReference type="AlphaFoldDB" id="A0A926Z7E5"/>
<keyword evidence="2" id="KW-1185">Reference proteome</keyword>